<evidence type="ECO:0000313" key="2">
    <source>
        <dbReference type="Proteomes" id="UP000254260"/>
    </source>
</evidence>
<sequence>MSLREILTQEEINLYNPAYTGFLFLSSLRAYCEVNEQGMHCALPYIVVPMALSPRIAASLPTTYRTPIASWVAEQGGELSDFSAMASACIPVVNAATLFLLDRKVIQLTEEAYYLIASNELAKAPSLFNKSESMKQALHAANFIGKWFAHSSTVETIYAQLGIRP</sequence>
<organism evidence="1 2">
    <name type="scientific">Ectopseudomonas mendocina</name>
    <name type="common">Pseudomonas mendocina</name>
    <dbReference type="NCBI Taxonomy" id="300"/>
    <lineage>
        <taxon>Bacteria</taxon>
        <taxon>Pseudomonadati</taxon>
        <taxon>Pseudomonadota</taxon>
        <taxon>Gammaproteobacteria</taxon>
        <taxon>Pseudomonadales</taxon>
        <taxon>Pseudomonadaceae</taxon>
        <taxon>Ectopseudomonas</taxon>
    </lineage>
</organism>
<name>A0A379IPP8_ECTME</name>
<dbReference type="EMBL" id="UGUU01000001">
    <property type="protein sequence ID" value="SUD38297.1"/>
    <property type="molecule type" value="Genomic_DNA"/>
</dbReference>
<dbReference type="Proteomes" id="UP000254260">
    <property type="component" value="Unassembled WGS sequence"/>
</dbReference>
<protein>
    <submittedName>
        <fullName evidence="1">Uncharacterized protein</fullName>
    </submittedName>
</protein>
<evidence type="ECO:0000313" key="1">
    <source>
        <dbReference type="EMBL" id="SUD38297.1"/>
    </source>
</evidence>
<accession>A0A379IPP8</accession>
<dbReference type="RefSeq" id="WP_033969993.1">
    <property type="nucleotide sequence ID" value="NZ_UGUU01000001.1"/>
</dbReference>
<reference evidence="1 2" key="1">
    <citation type="submission" date="2018-06" db="EMBL/GenBank/DDBJ databases">
        <authorList>
            <consortium name="Pathogen Informatics"/>
            <person name="Doyle S."/>
        </authorList>
    </citation>
    <scope>NUCLEOTIDE SEQUENCE [LARGE SCALE GENOMIC DNA]</scope>
    <source>
        <strain evidence="1 2">NCTC10899</strain>
    </source>
</reference>
<dbReference type="AlphaFoldDB" id="A0A379IPP8"/>
<dbReference type="InterPro" id="IPR045390">
    <property type="entry name" value="ABC-3C_MC3"/>
</dbReference>
<dbReference type="OrthoDB" id="7059377at2"/>
<proteinExistence type="predicted"/>
<dbReference type="Pfam" id="PF20131">
    <property type="entry name" value="MC3"/>
    <property type="match status" value="1"/>
</dbReference>
<gene>
    <name evidence="1" type="ORF">NCTC10899_01068</name>
</gene>